<dbReference type="NCBIfam" id="TIGR00231">
    <property type="entry name" value="small_GTP"/>
    <property type="match status" value="1"/>
</dbReference>
<dbReference type="GO" id="GO:0003746">
    <property type="term" value="F:translation elongation factor activity"/>
    <property type="evidence" value="ECO:0007669"/>
    <property type="project" value="UniProtKB-KW"/>
</dbReference>
<evidence type="ECO:0000256" key="1">
    <source>
        <dbReference type="ARBA" id="ARBA00017891"/>
    </source>
</evidence>
<dbReference type="SUPFAM" id="SSF50447">
    <property type="entry name" value="Translation proteins"/>
    <property type="match status" value="1"/>
</dbReference>
<dbReference type="GO" id="GO:1990904">
    <property type="term" value="C:ribonucleoprotein complex"/>
    <property type="evidence" value="ECO:0007669"/>
    <property type="project" value="TreeGrafter"/>
</dbReference>
<dbReference type="GO" id="GO:0043022">
    <property type="term" value="F:ribosome binding"/>
    <property type="evidence" value="ECO:0007669"/>
    <property type="project" value="TreeGrafter"/>
</dbReference>
<dbReference type="STRING" id="4829.A0A163K1R3"/>
<dbReference type="EMBL" id="LT554417">
    <property type="protein sequence ID" value="SAM04935.1"/>
    <property type="molecule type" value="Genomic_DNA"/>
</dbReference>
<sequence>MDKVTNVRNMSVIAHVDHGKSTLSDSLVSKAGIISAGRAGETRFMDTRQDEQDRGITIKSTAISLYFQLPDPKDIEEIKGQVTNGSDFLINMIDSPGHVDFSSEVTAALRVTDGALVVVDCIDGVCVQTETVLRQALGERIKPIVVINKVDRALLELQLGKEELYNAFARTIESVNVIIATYLDEELGDVQVHPEKGTVAFASALHGWGFTLRQFAQRYSKKFGVDKEKMMVKLWGENYFNPKTKKWSTKGQDAAGKPLERAFNMFILDPIYKIFDSVMNFKKDQMVPTSDKGRFYAFGRVFSGTVRAGMKVRIQGPNFIPGTKTDLHVKSVQRTVLMMGRGVEAIDDCPAGNIIGLVGVDQFLVKSGTITTSETAHNMKVMKFSVSPVVQVAVEVKNANDLPKLVEGLKPVFDHWQAMSGNPLEAGNKVYDIIRTVRKRKGLVEDIPGLDRYYDKL</sequence>
<dbReference type="PANTHER" id="PTHR42908">
    <property type="entry name" value="TRANSLATION ELONGATION FACTOR-RELATED"/>
    <property type="match status" value="1"/>
</dbReference>
<dbReference type="InterPro" id="IPR000795">
    <property type="entry name" value="T_Tr_GTP-bd_dom"/>
</dbReference>
<evidence type="ECO:0000256" key="3">
    <source>
        <dbReference type="ARBA" id="ARBA00022768"/>
    </source>
</evidence>
<dbReference type="CDD" id="cd01885">
    <property type="entry name" value="EF2"/>
    <property type="match status" value="1"/>
</dbReference>
<dbReference type="Proteomes" id="UP000078561">
    <property type="component" value="Unassembled WGS sequence"/>
</dbReference>
<dbReference type="InterPro" id="IPR027417">
    <property type="entry name" value="P-loop_NTPase"/>
</dbReference>
<dbReference type="PROSITE" id="PS00301">
    <property type="entry name" value="G_TR_1"/>
    <property type="match status" value="1"/>
</dbReference>
<evidence type="ECO:0000256" key="4">
    <source>
        <dbReference type="ARBA" id="ARBA00022917"/>
    </source>
</evidence>
<dbReference type="PANTHER" id="PTHR42908:SF10">
    <property type="entry name" value="EUKARYOTIC TRANSLATION ELONGATION FACTOR 2"/>
    <property type="match status" value="1"/>
</dbReference>
<keyword evidence="3" id="KW-0251">Elongation factor</keyword>
<feature type="domain" description="Tr-type G" evidence="6">
    <location>
        <begin position="5"/>
        <end position="243"/>
    </location>
</feature>
<protein>
    <recommendedName>
        <fullName evidence="1">Elongation factor 2</fullName>
    </recommendedName>
</protein>
<dbReference type="SUPFAM" id="SSF52540">
    <property type="entry name" value="P-loop containing nucleoside triphosphate hydrolases"/>
    <property type="match status" value="1"/>
</dbReference>
<keyword evidence="2" id="KW-0963">Cytoplasm</keyword>
<comment type="function">
    <text evidence="5">Catalyzes the GTP-dependent ribosomal translocation step during translation elongation. During this step, the ribosome changes from the pre-translocational (PRE) to the post-translocational (POST) state as the newly formed A-site-bound peptidyl-tRNA and P-site-bound deacylated tRNA move to the P and E sites, respectively. Catalyzes the coordinated movement of the two tRNA molecules, the mRNA and conformational changes in the ribosome.</text>
</comment>
<dbReference type="InterPro" id="IPR004161">
    <property type="entry name" value="EFTu-like_2"/>
</dbReference>
<dbReference type="InterPro" id="IPR005225">
    <property type="entry name" value="Small_GTP-bd"/>
</dbReference>
<accession>A0A163K1R3</accession>
<name>A0A163K1R3_ABSGL</name>
<dbReference type="OMA" id="CANEAEG"/>
<dbReference type="GO" id="GO:0005829">
    <property type="term" value="C:cytosol"/>
    <property type="evidence" value="ECO:0007669"/>
    <property type="project" value="TreeGrafter"/>
</dbReference>
<evidence type="ECO:0000256" key="2">
    <source>
        <dbReference type="ARBA" id="ARBA00022490"/>
    </source>
</evidence>
<evidence type="ECO:0000313" key="8">
    <source>
        <dbReference type="Proteomes" id="UP000078561"/>
    </source>
</evidence>
<dbReference type="AlphaFoldDB" id="A0A163K1R3"/>
<dbReference type="OrthoDB" id="364892at2759"/>
<dbReference type="GO" id="GO:0005525">
    <property type="term" value="F:GTP binding"/>
    <property type="evidence" value="ECO:0007669"/>
    <property type="project" value="InterPro"/>
</dbReference>
<evidence type="ECO:0000259" key="6">
    <source>
        <dbReference type="PROSITE" id="PS51722"/>
    </source>
</evidence>
<gene>
    <name evidence="7" type="primary">ABSGL_10801.1 scaffold 12033</name>
</gene>
<dbReference type="GO" id="GO:0003924">
    <property type="term" value="F:GTPase activity"/>
    <property type="evidence" value="ECO:0007669"/>
    <property type="project" value="InterPro"/>
</dbReference>
<dbReference type="Pfam" id="PF00009">
    <property type="entry name" value="GTP_EFTU"/>
    <property type="match status" value="1"/>
</dbReference>
<reference evidence="7" key="1">
    <citation type="submission" date="2016-04" db="EMBL/GenBank/DDBJ databases">
        <authorList>
            <person name="Evans L.H."/>
            <person name="Alamgir A."/>
            <person name="Owens N."/>
            <person name="Weber N.D."/>
            <person name="Virtaneva K."/>
            <person name="Barbian K."/>
            <person name="Babar A."/>
            <person name="Rosenke K."/>
        </authorList>
    </citation>
    <scope>NUCLEOTIDE SEQUENCE [LARGE SCALE GENOMIC DNA]</scope>
    <source>
        <strain evidence="7">CBS 101.48</strain>
    </source>
</reference>
<keyword evidence="4" id="KW-0648">Protein biosynthesis</keyword>
<dbReference type="InterPro" id="IPR009000">
    <property type="entry name" value="Transl_B-barrel_sf"/>
</dbReference>
<dbReference type="InterPro" id="IPR031157">
    <property type="entry name" value="G_TR_CS"/>
</dbReference>
<dbReference type="FunFam" id="2.40.30.10:FF:000010">
    <property type="entry name" value="Translation elongation factor 2"/>
    <property type="match status" value="1"/>
</dbReference>
<evidence type="ECO:0000256" key="5">
    <source>
        <dbReference type="ARBA" id="ARBA00024731"/>
    </source>
</evidence>
<proteinExistence type="predicted"/>
<dbReference type="Pfam" id="PF03144">
    <property type="entry name" value="GTP_EFTU_D2"/>
    <property type="match status" value="1"/>
</dbReference>
<dbReference type="Gene3D" id="2.40.30.10">
    <property type="entry name" value="Translation factors"/>
    <property type="match status" value="1"/>
</dbReference>
<dbReference type="PROSITE" id="PS51722">
    <property type="entry name" value="G_TR_2"/>
    <property type="match status" value="1"/>
</dbReference>
<dbReference type="Gene3D" id="3.40.50.300">
    <property type="entry name" value="P-loop containing nucleotide triphosphate hydrolases"/>
    <property type="match status" value="1"/>
</dbReference>
<keyword evidence="8" id="KW-1185">Reference proteome</keyword>
<evidence type="ECO:0000313" key="7">
    <source>
        <dbReference type="EMBL" id="SAM04935.1"/>
    </source>
</evidence>
<dbReference type="PRINTS" id="PR00315">
    <property type="entry name" value="ELONGATNFCT"/>
</dbReference>
<organism evidence="7">
    <name type="scientific">Absidia glauca</name>
    <name type="common">Pin mould</name>
    <dbReference type="NCBI Taxonomy" id="4829"/>
    <lineage>
        <taxon>Eukaryota</taxon>
        <taxon>Fungi</taxon>
        <taxon>Fungi incertae sedis</taxon>
        <taxon>Mucoromycota</taxon>
        <taxon>Mucoromycotina</taxon>
        <taxon>Mucoromycetes</taxon>
        <taxon>Mucorales</taxon>
        <taxon>Cunninghamellaceae</taxon>
        <taxon>Absidia</taxon>
    </lineage>
</organism>
<dbReference type="InParanoid" id="A0A163K1R3"/>
<dbReference type="FunFam" id="3.40.50.300:FF:000058">
    <property type="entry name" value="Translation elongation factor 2"/>
    <property type="match status" value="1"/>
</dbReference>